<dbReference type="RefSeq" id="XP_064770491.1">
    <property type="nucleotide sequence ID" value="XM_064913899.1"/>
</dbReference>
<dbReference type="PANTHER" id="PTHR40375:SF2">
    <property type="entry name" value="SPORULATION-SPECIFIC PROTEIN 22"/>
    <property type="match status" value="1"/>
</dbReference>
<sequence length="1005" mass="111965">MTEAASLLFGNITNAERGLDAARKDAQSPVHLSSAEKRVNTIYEQARSIYEHIKDPSKDTHSLVPMLDSALLTVEQFLASLAMKSKISTLNSCKLDEIGVQLWNLATVFSHEAAEREEGGGAEMQVLCTVRAFACLLIECCERLSKGAGADLRVFKAYLKAMKSCLDNDAIEALMKLLTRVPKIYDAAVASQEQVVDKQAGFLVKVEYCVIRIYAAWKTGNYELMITWYSKLPTTTSHTVPTRKLEYLVKILSTIGTEFARRHDSERAESWLEHALSLFSLANSRDEDEPSEALLELKYNISRNLVRAYCSGSDGARLEKAKRVLQSMDDEYPSTIWSLVLKFEIAVKEGASAETLSDSIMQMIFIGNLDATSFPIIMSKIRSLSELHPLHACKALDYLLTKKLSFEKNVEWTHRVLLSRLAIAARLGASGESIAGLEKLFAELERLLPEALPTNVVNSGQSIIWSIAASCFARSEYQTANSWFALAISSVFANGGEINRTKIIRKMMLCEVHLQNYEHALELYTSRMPASAKEAPLTQYLLFKTALGMFDDSLDRICNSPTTDCKILSACAMEAQERDNKQVTLAAMKLILQKIGQEATAPTSGSQPGRESVSVHIPALLRCVIRLIILDGEKNPGDGGEDGAARSDERLEQLCRYFENSYDMAKQSRGWKFKDPAFSFDQAEYEWFSRTAYNTALKFCKTWPAECTLRLSEISLKFLALYEQVVNGGCDGAVVWQTVAAKFLATSASIYLARSRHVIVEQQELFQATLRHTKEFLSIASKYLTLLADDDAELETKNLEVQAKTAAVLSFQFESAVNLELWSTLPEIVESVIDLVGSYASQLQGGSQSAPRNLQSLKIYESLIDILLSSRGPTDDVLQVLQLIMRSVLADAGKDIAKLSRWIRCILTIALPRRASVAEDIINQVRVKLSEEFKERYPAEEIHWLATTCWNFGIDLYCSSDLSGCKHWLGIAIQLAGHLSPVMASQMLSKYNTIYNPSSTTDHDT</sequence>
<name>A0ABR1FC79_9ASCO</name>
<accession>A0ABR1FC79</accession>
<protein>
    <submittedName>
        <fullName evidence="2">Meiosis protein SPO22/ZIP4 like-domain-containing protein</fullName>
    </submittedName>
</protein>
<proteinExistence type="predicted"/>
<evidence type="ECO:0000313" key="2">
    <source>
        <dbReference type="EMBL" id="KAK7207458.1"/>
    </source>
</evidence>
<reference evidence="2 3" key="1">
    <citation type="submission" date="2024-03" db="EMBL/GenBank/DDBJ databases">
        <title>Genome-scale model development and genomic sequencing of the oleaginous clade Lipomyces.</title>
        <authorList>
            <consortium name="Lawrence Berkeley National Laboratory"/>
            <person name="Czajka J.J."/>
            <person name="Han Y."/>
            <person name="Kim J."/>
            <person name="Mondo S.J."/>
            <person name="Hofstad B.A."/>
            <person name="Robles A."/>
            <person name="Haridas S."/>
            <person name="Riley R."/>
            <person name="LaButti K."/>
            <person name="Pangilinan J."/>
            <person name="Andreopoulos W."/>
            <person name="Lipzen A."/>
            <person name="Yan J."/>
            <person name="Wang M."/>
            <person name="Ng V."/>
            <person name="Grigoriev I.V."/>
            <person name="Spatafora J.W."/>
            <person name="Magnuson J.K."/>
            <person name="Baker S.E."/>
            <person name="Pomraning K.R."/>
        </authorList>
    </citation>
    <scope>NUCLEOTIDE SEQUENCE [LARGE SCALE GENOMIC DNA]</scope>
    <source>
        <strain evidence="2 3">Phaff 52-87</strain>
    </source>
</reference>
<keyword evidence="3" id="KW-1185">Reference proteome</keyword>
<dbReference type="Pfam" id="PF08631">
    <property type="entry name" value="SPO22"/>
    <property type="match status" value="1"/>
</dbReference>
<dbReference type="PANTHER" id="PTHR40375">
    <property type="entry name" value="SPORULATION-SPECIFIC PROTEIN 22"/>
    <property type="match status" value="1"/>
</dbReference>
<organism evidence="2 3">
    <name type="scientific">Myxozyma melibiosi</name>
    <dbReference type="NCBI Taxonomy" id="54550"/>
    <lineage>
        <taxon>Eukaryota</taxon>
        <taxon>Fungi</taxon>
        <taxon>Dikarya</taxon>
        <taxon>Ascomycota</taxon>
        <taxon>Saccharomycotina</taxon>
        <taxon>Lipomycetes</taxon>
        <taxon>Lipomycetales</taxon>
        <taxon>Lipomycetaceae</taxon>
        <taxon>Myxozyma</taxon>
    </lineage>
</organism>
<evidence type="ECO:0000313" key="3">
    <source>
        <dbReference type="Proteomes" id="UP001498771"/>
    </source>
</evidence>
<comment type="caution">
    <text evidence="2">The sequence shown here is derived from an EMBL/GenBank/DDBJ whole genome shotgun (WGS) entry which is preliminary data.</text>
</comment>
<gene>
    <name evidence="2" type="ORF">BZA70DRAFT_286815</name>
</gene>
<evidence type="ECO:0000256" key="1">
    <source>
        <dbReference type="ARBA" id="ARBA00023254"/>
    </source>
</evidence>
<dbReference type="GeneID" id="90039411"/>
<dbReference type="Proteomes" id="UP001498771">
    <property type="component" value="Unassembled WGS sequence"/>
</dbReference>
<dbReference type="InterPro" id="IPR013940">
    <property type="entry name" value="Spo22/ZIP4/TEX11"/>
</dbReference>
<keyword evidence="1" id="KW-0469">Meiosis</keyword>
<dbReference type="EMBL" id="JBBJBU010000001">
    <property type="protein sequence ID" value="KAK7207458.1"/>
    <property type="molecule type" value="Genomic_DNA"/>
</dbReference>
<dbReference type="InterPro" id="IPR039057">
    <property type="entry name" value="Spo22/ZIP4"/>
</dbReference>